<dbReference type="AlphaFoldDB" id="A0A6F9XL15"/>
<dbReference type="SUPFAM" id="SSF46785">
    <property type="entry name" value="Winged helix' DNA-binding domain"/>
    <property type="match status" value="1"/>
</dbReference>
<dbReference type="SMART" id="SM00345">
    <property type="entry name" value="HTH_GNTR"/>
    <property type="match status" value="1"/>
</dbReference>
<dbReference type="GO" id="GO:0003700">
    <property type="term" value="F:DNA-binding transcription factor activity"/>
    <property type="evidence" value="ECO:0007669"/>
    <property type="project" value="InterPro"/>
</dbReference>
<dbReference type="InterPro" id="IPR036388">
    <property type="entry name" value="WH-like_DNA-bd_sf"/>
</dbReference>
<dbReference type="GO" id="GO:0045892">
    <property type="term" value="P:negative regulation of DNA-templated transcription"/>
    <property type="evidence" value="ECO:0007669"/>
    <property type="project" value="TreeGrafter"/>
</dbReference>
<dbReference type="RefSeq" id="WP_172575660.1">
    <property type="nucleotide sequence ID" value="NZ_BLAM01000098.1"/>
</dbReference>
<dbReference type="InterPro" id="IPR000524">
    <property type="entry name" value="Tscrpt_reg_HTH_GntR"/>
</dbReference>
<comment type="caution">
    <text evidence="5">The sequence shown here is derived from an EMBL/GenBank/DDBJ whole genome shotgun (WGS) entry which is preliminary data.</text>
</comment>
<dbReference type="PANTHER" id="PTHR44846:SF5">
    <property type="entry name" value="HTH-TYPE TRANSCRIPTIONAL REGULATOR GMUR"/>
    <property type="match status" value="1"/>
</dbReference>
<protein>
    <submittedName>
        <fullName evidence="5">GntR family transcriptional regulator</fullName>
    </submittedName>
</protein>
<dbReference type="FunFam" id="3.40.1410.10:FF:000008">
    <property type="entry name" value="Transcriptional regulator, GntR family"/>
    <property type="match status" value="1"/>
</dbReference>
<dbReference type="Pfam" id="PF00392">
    <property type="entry name" value="GntR"/>
    <property type="match status" value="1"/>
</dbReference>
<keyword evidence="1" id="KW-0678">Repressor</keyword>
<dbReference type="InterPro" id="IPR036390">
    <property type="entry name" value="WH_DNA-bd_sf"/>
</dbReference>
<dbReference type="Pfam" id="PF07702">
    <property type="entry name" value="UTRA"/>
    <property type="match status" value="1"/>
</dbReference>
<dbReference type="GO" id="GO:0003677">
    <property type="term" value="F:DNA binding"/>
    <property type="evidence" value="ECO:0007669"/>
    <property type="project" value="UniProtKB-KW"/>
</dbReference>
<evidence type="ECO:0000313" key="5">
    <source>
        <dbReference type="EMBL" id="GET05885.1"/>
    </source>
</evidence>
<evidence type="ECO:0000256" key="1">
    <source>
        <dbReference type="ARBA" id="ARBA00022491"/>
    </source>
</evidence>
<dbReference type="InterPro" id="IPR050679">
    <property type="entry name" value="Bact_HTH_transcr_reg"/>
</dbReference>
<dbReference type="Gene3D" id="3.40.1410.10">
    <property type="entry name" value="Chorismate lyase-like"/>
    <property type="match status" value="1"/>
</dbReference>
<organism evidence="5">
    <name type="scientific">Ligilactobacillus agilis</name>
    <dbReference type="NCBI Taxonomy" id="1601"/>
    <lineage>
        <taxon>Bacteria</taxon>
        <taxon>Bacillati</taxon>
        <taxon>Bacillota</taxon>
        <taxon>Bacilli</taxon>
        <taxon>Lactobacillales</taxon>
        <taxon>Lactobacillaceae</taxon>
        <taxon>Ligilactobacillus</taxon>
    </lineage>
</organism>
<dbReference type="CDD" id="cd07377">
    <property type="entry name" value="WHTH_GntR"/>
    <property type="match status" value="1"/>
</dbReference>
<proteinExistence type="predicted"/>
<dbReference type="Proteomes" id="UP000494265">
    <property type="component" value="Unassembled WGS sequence"/>
</dbReference>
<dbReference type="PRINTS" id="PR00035">
    <property type="entry name" value="HTHGNTR"/>
</dbReference>
<dbReference type="Gene3D" id="1.10.10.10">
    <property type="entry name" value="Winged helix-like DNA-binding domain superfamily/Winged helix DNA-binding domain"/>
    <property type="match status" value="1"/>
</dbReference>
<dbReference type="InterPro" id="IPR011663">
    <property type="entry name" value="UTRA"/>
</dbReference>
<dbReference type="PANTHER" id="PTHR44846">
    <property type="entry name" value="MANNOSYL-D-GLYCERATE TRANSPORT/METABOLISM SYSTEM REPRESSOR MNGR-RELATED"/>
    <property type="match status" value="1"/>
</dbReference>
<dbReference type="PROSITE" id="PS50949">
    <property type="entry name" value="HTH_GNTR"/>
    <property type="match status" value="1"/>
</dbReference>
<sequence>MSLKYLNIYEEIKHEIETGKYKANDKLPDGNTIGKAFGASRMTVNKALNLLVQEGYIRRNRGQGTFVLGQIEGKRKLIIPENKLTGLTKISNLSHVKVSSRILTFKPEFASEKIADYLGIRAQDLVYNILRLRMIDDKPYVLERTYMSTNLIPGITEEVLMGSVYNYIEQELKLKIASANKKLRASISNDEDQKYLHLKPTEPVFEVEEIAYLDDGRPFEYSISRHRYDLFEFSSYALR</sequence>
<dbReference type="SMART" id="SM00866">
    <property type="entry name" value="UTRA"/>
    <property type="match status" value="1"/>
</dbReference>
<evidence type="ECO:0000256" key="4">
    <source>
        <dbReference type="ARBA" id="ARBA00023163"/>
    </source>
</evidence>
<keyword evidence="2" id="KW-0805">Transcription regulation</keyword>
<evidence type="ECO:0000256" key="2">
    <source>
        <dbReference type="ARBA" id="ARBA00023015"/>
    </source>
</evidence>
<keyword evidence="4" id="KW-0804">Transcription</keyword>
<accession>A0A6F9XL15</accession>
<reference evidence="5" key="1">
    <citation type="submission" date="2019-10" db="EMBL/GenBank/DDBJ databases">
        <title>Lactobacillus agilis SY212 Whole Genome Sequencing Project.</title>
        <authorList>
            <person name="Suzuki S."/>
            <person name="Endo A."/>
            <person name="Maeno S."/>
            <person name="Shiwa Y."/>
            <person name="Matsutani M."/>
            <person name="Kajikawa A."/>
        </authorList>
    </citation>
    <scope>NUCLEOTIDE SEQUENCE</scope>
    <source>
        <strain evidence="5">SY212</strain>
    </source>
</reference>
<gene>
    <name evidence="5" type="primary">gntR_2</name>
    <name evidence="5" type="ORF">SY212_09150</name>
</gene>
<evidence type="ECO:0000256" key="3">
    <source>
        <dbReference type="ARBA" id="ARBA00023125"/>
    </source>
</evidence>
<dbReference type="SUPFAM" id="SSF64288">
    <property type="entry name" value="Chorismate lyase-like"/>
    <property type="match status" value="1"/>
</dbReference>
<keyword evidence="3" id="KW-0238">DNA-binding</keyword>
<dbReference type="InterPro" id="IPR028978">
    <property type="entry name" value="Chorismate_lyase_/UTRA_dom_sf"/>
</dbReference>
<name>A0A6F9XL15_9LACO</name>
<dbReference type="EMBL" id="BLAM01000098">
    <property type="protein sequence ID" value="GET05885.1"/>
    <property type="molecule type" value="Genomic_DNA"/>
</dbReference>